<evidence type="ECO:0000313" key="3">
    <source>
        <dbReference type="Proteomes" id="UP000792457"/>
    </source>
</evidence>
<dbReference type="Proteomes" id="UP000792457">
    <property type="component" value="Unassembled WGS sequence"/>
</dbReference>
<gene>
    <name evidence="2" type="ORF">J437_LFUL013195</name>
</gene>
<dbReference type="EMBL" id="KZ308765">
    <property type="protein sequence ID" value="KAG8234027.1"/>
    <property type="molecule type" value="Genomic_DNA"/>
</dbReference>
<dbReference type="SUPFAM" id="SSF100910">
    <property type="entry name" value="Chemosensory protein Csp2"/>
    <property type="match status" value="1"/>
</dbReference>
<evidence type="ECO:0000256" key="1">
    <source>
        <dbReference type="SAM" id="SignalP"/>
    </source>
</evidence>
<keyword evidence="1" id="KW-0732">Signal</keyword>
<accession>A0A8K0KGG4</accession>
<evidence type="ECO:0000313" key="2">
    <source>
        <dbReference type="EMBL" id="KAG8234027.1"/>
    </source>
</evidence>
<protein>
    <submittedName>
        <fullName evidence="2">Uncharacterized protein</fullName>
    </submittedName>
</protein>
<dbReference type="Pfam" id="PF03392">
    <property type="entry name" value="OS-D"/>
    <property type="match status" value="1"/>
</dbReference>
<reference evidence="2" key="1">
    <citation type="submission" date="2013-04" db="EMBL/GenBank/DDBJ databases">
        <authorList>
            <person name="Qu J."/>
            <person name="Murali S.C."/>
            <person name="Bandaranaike D."/>
            <person name="Bellair M."/>
            <person name="Blankenburg K."/>
            <person name="Chao H."/>
            <person name="Dinh H."/>
            <person name="Doddapaneni H."/>
            <person name="Downs B."/>
            <person name="Dugan-Rocha S."/>
            <person name="Elkadiri S."/>
            <person name="Gnanaolivu R.D."/>
            <person name="Hernandez B."/>
            <person name="Javaid M."/>
            <person name="Jayaseelan J.C."/>
            <person name="Lee S."/>
            <person name="Li M."/>
            <person name="Ming W."/>
            <person name="Munidasa M."/>
            <person name="Muniz J."/>
            <person name="Nguyen L."/>
            <person name="Ongeri F."/>
            <person name="Osuji N."/>
            <person name="Pu L.-L."/>
            <person name="Puazo M."/>
            <person name="Qu C."/>
            <person name="Quiroz J."/>
            <person name="Raj R."/>
            <person name="Weissenberger G."/>
            <person name="Xin Y."/>
            <person name="Zou X."/>
            <person name="Han Y."/>
            <person name="Richards S."/>
            <person name="Worley K."/>
            <person name="Muzny D."/>
            <person name="Gibbs R."/>
        </authorList>
    </citation>
    <scope>NUCLEOTIDE SEQUENCE</scope>
    <source>
        <strain evidence="2">Sampled in the wild</strain>
    </source>
</reference>
<name>A0A8K0KGG4_LADFU</name>
<dbReference type="PANTHER" id="PTHR11257:SF13">
    <property type="entry name" value="GEO07322P1"/>
    <property type="match status" value="1"/>
</dbReference>
<comment type="caution">
    <text evidence="2">The sequence shown here is derived from an EMBL/GenBank/DDBJ whole genome shotgun (WGS) entry which is preliminary data.</text>
</comment>
<dbReference type="PANTHER" id="PTHR11257">
    <property type="entry name" value="CHEMOSENSORY PROTEIN-RELATED"/>
    <property type="match status" value="1"/>
</dbReference>
<dbReference type="Gene3D" id="1.10.2080.10">
    <property type="entry name" value="Insect odorant-binding protein A10/Ejaculatory bulb-specific protein 3"/>
    <property type="match status" value="1"/>
</dbReference>
<keyword evidence="3" id="KW-1185">Reference proteome</keyword>
<dbReference type="OrthoDB" id="6344725at2759"/>
<feature type="chain" id="PRO_5035425328" evidence="1">
    <location>
        <begin position="19"/>
        <end position="91"/>
    </location>
</feature>
<dbReference type="InterPro" id="IPR036682">
    <property type="entry name" value="OS_D_A10/PebIII_sf"/>
</dbReference>
<sequence length="91" mass="10294">MKAALVMVLVSALALVQCKPAEEGKYTSKYDNINVDEVLASDRLLSNYFDCLMDRKPCTAEGSELKGDEMSTLCKLKLSMRFHWFRKGNII</sequence>
<reference evidence="2" key="2">
    <citation type="submission" date="2017-10" db="EMBL/GenBank/DDBJ databases">
        <title>Ladona fulva Genome sequencing and assembly.</title>
        <authorList>
            <person name="Murali S."/>
            <person name="Richards S."/>
            <person name="Bandaranaike D."/>
            <person name="Bellair M."/>
            <person name="Blankenburg K."/>
            <person name="Chao H."/>
            <person name="Dinh H."/>
            <person name="Doddapaneni H."/>
            <person name="Dugan-Rocha S."/>
            <person name="Elkadiri S."/>
            <person name="Gnanaolivu R."/>
            <person name="Hernandez B."/>
            <person name="Skinner E."/>
            <person name="Javaid M."/>
            <person name="Lee S."/>
            <person name="Li M."/>
            <person name="Ming W."/>
            <person name="Munidasa M."/>
            <person name="Muniz J."/>
            <person name="Nguyen L."/>
            <person name="Hughes D."/>
            <person name="Osuji N."/>
            <person name="Pu L.-L."/>
            <person name="Puazo M."/>
            <person name="Qu C."/>
            <person name="Quiroz J."/>
            <person name="Raj R."/>
            <person name="Weissenberger G."/>
            <person name="Xin Y."/>
            <person name="Zou X."/>
            <person name="Han Y."/>
            <person name="Worley K."/>
            <person name="Muzny D."/>
            <person name="Gibbs R."/>
        </authorList>
    </citation>
    <scope>NUCLEOTIDE SEQUENCE</scope>
    <source>
        <strain evidence="2">Sampled in the wild</strain>
    </source>
</reference>
<dbReference type="AlphaFoldDB" id="A0A8K0KGG4"/>
<dbReference type="InterPro" id="IPR005055">
    <property type="entry name" value="A10/PebIII"/>
</dbReference>
<proteinExistence type="predicted"/>
<organism evidence="2 3">
    <name type="scientific">Ladona fulva</name>
    <name type="common">Scarce chaser dragonfly</name>
    <name type="synonym">Libellula fulva</name>
    <dbReference type="NCBI Taxonomy" id="123851"/>
    <lineage>
        <taxon>Eukaryota</taxon>
        <taxon>Metazoa</taxon>
        <taxon>Ecdysozoa</taxon>
        <taxon>Arthropoda</taxon>
        <taxon>Hexapoda</taxon>
        <taxon>Insecta</taxon>
        <taxon>Pterygota</taxon>
        <taxon>Palaeoptera</taxon>
        <taxon>Odonata</taxon>
        <taxon>Epiprocta</taxon>
        <taxon>Anisoptera</taxon>
        <taxon>Libelluloidea</taxon>
        <taxon>Libellulidae</taxon>
        <taxon>Ladona</taxon>
    </lineage>
</organism>
<feature type="signal peptide" evidence="1">
    <location>
        <begin position="1"/>
        <end position="18"/>
    </location>
</feature>